<dbReference type="PANTHER" id="PTHR21716:SF64">
    <property type="entry name" value="AI-2 TRANSPORT PROTEIN TQSA"/>
    <property type="match status" value="1"/>
</dbReference>
<feature type="transmembrane region" description="Helical" evidence="6">
    <location>
        <begin position="253"/>
        <end position="272"/>
    </location>
</feature>
<evidence type="ECO:0000256" key="2">
    <source>
        <dbReference type="ARBA" id="ARBA00009773"/>
    </source>
</evidence>
<feature type="transmembrane region" description="Helical" evidence="6">
    <location>
        <begin position="15"/>
        <end position="48"/>
    </location>
</feature>
<evidence type="ECO:0000256" key="6">
    <source>
        <dbReference type="SAM" id="Phobius"/>
    </source>
</evidence>
<comment type="similarity">
    <text evidence="2">Belongs to the autoinducer-2 exporter (AI-2E) (TC 2.A.86) family.</text>
</comment>
<protein>
    <submittedName>
        <fullName evidence="7">AI-2E family transporter</fullName>
    </submittedName>
</protein>
<dbReference type="PANTHER" id="PTHR21716">
    <property type="entry name" value="TRANSMEMBRANE PROTEIN"/>
    <property type="match status" value="1"/>
</dbReference>
<dbReference type="Pfam" id="PF01594">
    <property type="entry name" value="AI-2E_transport"/>
    <property type="match status" value="1"/>
</dbReference>
<dbReference type="InterPro" id="IPR002549">
    <property type="entry name" value="AI-2E-like"/>
</dbReference>
<gene>
    <name evidence="7" type="ORF">H2508_06715</name>
</gene>
<reference evidence="7 8" key="1">
    <citation type="submission" date="2020-07" db="EMBL/GenBank/DDBJ databases">
        <title>Halieaceae bacterium, F7430, whole genome shotgun sequencing project.</title>
        <authorList>
            <person name="Jiang S."/>
            <person name="Liu Z.W."/>
            <person name="Du Z.J."/>
        </authorList>
    </citation>
    <scope>NUCLEOTIDE SEQUENCE [LARGE SCALE GENOMIC DNA]</scope>
    <source>
        <strain evidence="7 8">F7430</strain>
    </source>
</reference>
<dbReference type="EMBL" id="JACFXU010000013">
    <property type="protein sequence ID" value="MBA6412805.1"/>
    <property type="molecule type" value="Genomic_DNA"/>
</dbReference>
<keyword evidence="3 6" id="KW-0812">Transmembrane</keyword>
<dbReference type="GO" id="GO:0055085">
    <property type="term" value="P:transmembrane transport"/>
    <property type="evidence" value="ECO:0007669"/>
    <property type="project" value="TreeGrafter"/>
</dbReference>
<keyword evidence="4 6" id="KW-1133">Transmembrane helix</keyword>
<dbReference type="AlphaFoldDB" id="A0A7W2YJ57"/>
<dbReference type="RefSeq" id="WP_182170537.1">
    <property type="nucleotide sequence ID" value="NZ_JACFXU010000013.1"/>
</dbReference>
<evidence type="ECO:0000256" key="5">
    <source>
        <dbReference type="ARBA" id="ARBA00023136"/>
    </source>
</evidence>
<evidence type="ECO:0000256" key="4">
    <source>
        <dbReference type="ARBA" id="ARBA00022989"/>
    </source>
</evidence>
<comment type="subcellular location">
    <subcellularLocation>
        <location evidence="1">Membrane</location>
        <topology evidence="1">Multi-pass membrane protein</topology>
    </subcellularLocation>
</comment>
<evidence type="ECO:0000313" key="8">
    <source>
        <dbReference type="Proteomes" id="UP000539350"/>
    </source>
</evidence>
<dbReference type="GO" id="GO:0016020">
    <property type="term" value="C:membrane"/>
    <property type="evidence" value="ECO:0007669"/>
    <property type="project" value="UniProtKB-SubCell"/>
</dbReference>
<feature type="transmembrane region" description="Helical" evidence="6">
    <location>
        <begin position="69"/>
        <end position="90"/>
    </location>
</feature>
<evidence type="ECO:0000256" key="1">
    <source>
        <dbReference type="ARBA" id="ARBA00004141"/>
    </source>
</evidence>
<dbReference type="Proteomes" id="UP000539350">
    <property type="component" value="Unassembled WGS sequence"/>
</dbReference>
<feature type="transmembrane region" description="Helical" evidence="6">
    <location>
        <begin position="160"/>
        <end position="178"/>
    </location>
</feature>
<keyword evidence="5 6" id="KW-0472">Membrane</keyword>
<organism evidence="7 8">
    <name type="scientific">Sediminihaliea albiluteola</name>
    <dbReference type="NCBI Taxonomy" id="2758564"/>
    <lineage>
        <taxon>Bacteria</taxon>
        <taxon>Pseudomonadati</taxon>
        <taxon>Pseudomonadota</taxon>
        <taxon>Gammaproteobacteria</taxon>
        <taxon>Cellvibrionales</taxon>
        <taxon>Halieaceae</taxon>
        <taxon>Sediminihaliea</taxon>
    </lineage>
</organism>
<feature type="transmembrane region" description="Helical" evidence="6">
    <location>
        <begin position="279"/>
        <end position="303"/>
    </location>
</feature>
<keyword evidence="8" id="KW-1185">Reference proteome</keyword>
<feature type="transmembrane region" description="Helical" evidence="6">
    <location>
        <begin position="219"/>
        <end position="247"/>
    </location>
</feature>
<comment type="caution">
    <text evidence="7">The sequence shown here is derived from an EMBL/GenBank/DDBJ whole genome shotgun (WGS) entry which is preliminary data.</text>
</comment>
<evidence type="ECO:0000256" key="3">
    <source>
        <dbReference type="ARBA" id="ARBA00022692"/>
    </source>
</evidence>
<evidence type="ECO:0000313" key="7">
    <source>
        <dbReference type="EMBL" id="MBA6412805.1"/>
    </source>
</evidence>
<sequence>MAELDELAPIGRNRWPWFLVVLVLIGLAFYALQPILLPFVLGALVAYLGDPVVDAMERRGMGRTLGVCIVFLGLTSLLVLSVLVTLPALIHQLNALISKIPAMYAWVTETLLPWVQQRLSLSEAQLPAFDWSAQLADNWQSLGKVTAKTLRDITGSGAGILLWLFNLALAPVVAFYLMRDWDILVAKLLRMMPRAWQDNTVSMVGEADEVLGAFIRGQLLVMLSLGIIYSLGLWAVGVQLALVLGMIAGLASIVPYLGFIVGILSSLLVAYAQFQDWSMLLLVALVFAVGQVLESVVLTPVLVGDRIGLHPVAVIFALMAGGQIAGFVGVLVALPVSAVVMVFLRHGVAHYRASDLYQGQ</sequence>
<accession>A0A7W2YJ57</accession>
<proteinExistence type="inferred from homology"/>
<name>A0A7W2YJ57_9GAMM</name>
<feature type="transmembrane region" description="Helical" evidence="6">
    <location>
        <begin position="315"/>
        <end position="344"/>
    </location>
</feature>